<organism evidence="2 3">
    <name type="scientific">Botrytis fragariae</name>
    <dbReference type="NCBI Taxonomy" id="1964551"/>
    <lineage>
        <taxon>Eukaryota</taxon>
        <taxon>Fungi</taxon>
        <taxon>Dikarya</taxon>
        <taxon>Ascomycota</taxon>
        <taxon>Pezizomycotina</taxon>
        <taxon>Leotiomycetes</taxon>
        <taxon>Helotiales</taxon>
        <taxon>Sclerotiniaceae</taxon>
        <taxon>Botrytis</taxon>
    </lineage>
</organism>
<keyword evidence="1" id="KW-0472">Membrane</keyword>
<accession>A0A8H6EFM8</accession>
<protein>
    <submittedName>
        <fullName evidence="2">Putative d-arabinitol 2-dehydrogenase protein</fullName>
    </submittedName>
</protein>
<dbReference type="AlphaFoldDB" id="A0A8H6EFM8"/>
<name>A0A8H6EFM8_9HELO</name>
<feature type="transmembrane region" description="Helical" evidence="1">
    <location>
        <begin position="16"/>
        <end position="37"/>
    </location>
</feature>
<proteinExistence type="predicted"/>
<keyword evidence="1" id="KW-1133">Transmembrane helix</keyword>
<dbReference type="GeneID" id="59263837"/>
<dbReference type="RefSeq" id="XP_037189368.1">
    <property type="nucleotide sequence ID" value="XM_037340145.1"/>
</dbReference>
<keyword evidence="3" id="KW-1185">Reference proteome</keyword>
<dbReference type="Proteomes" id="UP000531561">
    <property type="component" value="Unassembled WGS sequence"/>
</dbReference>
<evidence type="ECO:0000256" key="1">
    <source>
        <dbReference type="SAM" id="Phobius"/>
    </source>
</evidence>
<gene>
    <name evidence="2" type="ORF">Bfra_009807</name>
</gene>
<comment type="caution">
    <text evidence="2">The sequence shown here is derived from an EMBL/GenBank/DDBJ whole genome shotgun (WGS) entry which is preliminary data.</text>
</comment>
<reference evidence="2 3" key="1">
    <citation type="journal article" date="2020" name="Phytopathology">
        <title>A high-quality genome resource of Botrytis fragariae, a new and rapidly spreading fungal pathogen causing strawberry gray mold in the U.S.A.</title>
        <authorList>
            <person name="Wu Y."/>
            <person name="Saski C.A."/>
            <person name="Schnabel G."/>
            <person name="Xiao S."/>
            <person name="Hu M."/>
        </authorList>
    </citation>
    <scope>NUCLEOTIDE SEQUENCE [LARGE SCALE GENOMIC DNA]</scope>
    <source>
        <strain evidence="2 3">BVB16</strain>
    </source>
</reference>
<evidence type="ECO:0000313" key="2">
    <source>
        <dbReference type="EMBL" id="KAF5870421.1"/>
    </source>
</evidence>
<evidence type="ECO:0000313" key="3">
    <source>
        <dbReference type="Proteomes" id="UP000531561"/>
    </source>
</evidence>
<sequence>MQISTDFEGELPCSALIYPFVDFLQIIDHCFLFVTYIDRSLKGKPRAGFLHTQLLKPQHTYIQLILFLTYQIYKKDLFPKSLNNKFGSRSFGFTSLVL</sequence>
<keyword evidence="1" id="KW-0812">Transmembrane</keyword>
<dbReference type="EMBL" id="JABFCT010000014">
    <property type="protein sequence ID" value="KAF5870421.1"/>
    <property type="molecule type" value="Genomic_DNA"/>
</dbReference>